<dbReference type="SMART" id="SM00755">
    <property type="entry name" value="Grip"/>
    <property type="match status" value="1"/>
</dbReference>
<name>A0A1G4K3L4_9SACH</name>
<feature type="region of interest" description="Disordered" evidence="7">
    <location>
        <begin position="834"/>
        <end position="858"/>
    </location>
</feature>
<feature type="coiled-coil region" evidence="6">
    <location>
        <begin position="112"/>
        <end position="236"/>
    </location>
</feature>
<evidence type="ECO:0000256" key="3">
    <source>
        <dbReference type="ARBA" id="ARBA00022490"/>
    </source>
</evidence>
<dbReference type="EMBL" id="LT598461">
    <property type="protein sequence ID" value="SCU98280.1"/>
    <property type="molecule type" value="Genomic_DNA"/>
</dbReference>
<dbReference type="GO" id="GO:0005794">
    <property type="term" value="C:Golgi apparatus"/>
    <property type="evidence" value="ECO:0007669"/>
    <property type="project" value="TreeGrafter"/>
</dbReference>
<dbReference type="InterPro" id="IPR000237">
    <property type="entry name" value="GRIP_dom"/>
</dbReference>
<evidence type="ECO:0000256" key="5">
    <source>
        <dbReference type="ARBA" id="ARBA00023136"/>
    </source>
</evidence>
<protein>
    <submittedName>
        <fullName evidence="9">LADA_0H11826g1_1</fullName>
    </submittedName>
</protein>
<evidence type="ECO:0000256" key="7">
    <source>
        <dbReference type="SAM" id="MobiDB-lite"/>
    </source>
</evidence>
<feature type="domain" description="GRIP" evidence="8">
    <location>
        <begin position="882"/>
        <end position="930"/>
    </location>
</feature>
<keyword evidence="5" id="KW-0472">Membrane</keyword>
<evidence type="ECO:0000313" key="10">
    <source>
        <dbReference type="Proteomes" id="UP000190274"/>
    </source>
</evidence>
<dbReference type="PROSITE" id="PS50913">
    <property type="entry name" value="GRIP"/>
    <property type="match status" value="1"/>
</dbReference>
<evidence type="ECO:0000256" key="2">
    <source>
        <dbReference type="ARBA" id="ARBA00004496"/>
    </source>
</evidence>
<evidence type="ECO:0000256" key="6">
    <source>
        <dbReference type="SAM" id="Coils"/>
    </source>
</evidence>
<keyword evidence="4 6" id="KW-0175">Coiled coil</keyword>
<gene>
    <name evidence="9" type="ORF">LADA_0H11826G</name>
</gene>
<dbReference type="Pfam" id="PF01465">
    <property type="entry name" value="GRIP"/>
    <property type="match status" value="1"/>
</dbReference>
<feature type="region of interest" description="Disordered" evidence="7">
    <location>
        <begin position="276"/>
        <end position="322"/>
    </location>
</feature>
<dbReference type="AlphaFoldDB" id="A0A1G4K3L4"/>
<evidence type="ECO:0000256" key="1">
    <source>
        <dbReference type="ARBA" id="ARBA00004184"/>
    </source>
</evidence>
<accession>A0A1G4K3L4</accession>
<reference evidence="9 10" key="1">
    <citation type="submission" date="2016-03" db="EMBL/GenBank/DDBJ databases">
        <authorList>
            <person name="Devillers H."/>
        </authorList>
    </citation>
    <scope>NUCLEOTIDE SEQUENCE [LARGE SCALE GENOMIC DNA]</scope>
    <source>
        <strain evidence="9">CBS 10888</strain>
    </source>
</reference>
<dbReference type="Proteomes" id="UP000190274">
    <property type="component" value="Chromosome H"/>
</dbReference>
<feature type="coiled-coil region" evidence="6">
    <location>
        <begin position="700"/>
        <end position="752"/>
    </location>
</feature>
<keyword evidence="3" id="KW-0963">Cytoplasm</keyword>
<dbReference type="OrthoDB" id="1926336at2759"/>
<feature type="compositionally biased region" description="Basic residues" evidence="7">
    <location>
        <begin position="297"/>
        <end position="307"/>
    </location>
</feature>
<sequence>MFKQLSQFSKNFTDELAKGLNDDLSEEQEHYDKNSDLPVEIQAKLRKFDKYEQKYPLLLNAYKVEKSKSEKLLILQKILSENTPVSSLDDFDSLTNFFHNTTLKTDMLNDEIKRLSGQNNHYLAELEELRAQIDAKNRSAGHMDKDGAAPNGNIHHEHSEEVLNEVRAKYERLEVDLEALQQDYSAKNEEHAKALATCEELQGKLEGLKGESDAELHEMKESLSKSEARLNEEQKAHQVVTGELEDLRKMYDERSIEFQRLLDMEQKGFITEDATQLEHSVGSPPEISTAVQGTASKSKKKKKKAKSKNCEKPTFQNNTERSTVWTNESRQLKEALERIREYESKFKVIQTQYSALLGEGTSSTDNAVDLDVIRIKIEQLHDENKDLLKQLRDNKQLLTFKSEELDNNKDILKSVGNELVTAKDKIKDLENGENADADHLKAQLEGLRENNSECIKNYELTLNELKQRISLLEEEKLKVVEECKKLRGSVASKQNDVESLSKNLLRIEEVAATLKKDNSSLSDQLRELSLLKRSESALKMSVGQKEKTIVYLEQQIKDYNAKDEQSTRALREAKREIGSLSSKVGQLAKEAEISANNTKDNKQSLEKFIADNATLTERLEVMSEKYETLKDAKSVSYEQVGTIRRQCDELNVKLKEANKRASYLEEELNEVASTLQERTKEVHGMRRLISESQSAERTQVGKLEQSLKSAYDEKERSENDLTLQLAVSKRNIQELREANERLKSKLQDYHSKEKGYESDITRLDSLRAEVQKTKSESTEVAHALEQALSNVKISLSQSEKKLRGLEVANEKLREQNNDLTVKLERISKNYKQVSNQLAASKERTTARGLSRSNSNLSIPDRASLENLSRRGSYTGEPVRETQTEINDKIAYIKNVLLGFLEHKDQRDMLLPVVSTLLQLDSSDEQRLLISIR</sequence>
<comment type="subcellular location">
    <subcellularLocation>
        <location evidence="2">Cytoplasm</location>
    </subcellularLocation>
    <subcellularLocation>
        <location evidence="1">Endomembrane system</location>
        <topology evidence="1">Peripheral membrane protein</topology>
    </subcellularLocation>
</comment>
<dbReference type="PANTHER" id="PTHR23157">
    <property type="entry name" value="GRIP AND COILED-COIL DOMAIN-CONTAINING PROTEIN 1"/>
    <property type="match status" value="1"/>
</dbReference>
<keyword evidence="10" id="KW-1185">Reference proteome</keyword>
<feature type="coiled-coil region" evidence="6">
    <location>
        <begin position="556"/>
        <end position="674"/>
    </location>
</feature>
<evidence type="ECO:0000259" key="8">
    <source>
        <dbReference type="PROSITE" id="PS50913"/>
    </source>
</evidence>
<dbReference type="STRING" id="1266660.A0A1G4K3L4"/>
<dbReference type="PANTHER" id="PTHR23157:SF25">
    <property type="entry name" value="GRIP AND COILED-COIL DOMAIN-CONTAINING PROTEIN 1"/>
    <property type="match status" value="1"/>
</dbReference>
<evidence type="ECO:0000256" key="4">
    <source>
        <dbReference type="ARBA" id="ARBA00023054"/>
    </source>
</evidence>
<dbReference type="SUPFAM" id="SSF90257">
    <property type="entry name" value="Myosin rod fragments"/>
    <property type="match status" value="1"/>
</dbReference>
<feature type="coiled-coil region" evidence="6">
    <location>
        <begin position="325"/>
        <end position="517"/>
    </location>
</feature>
<dbReference type="InterPro" id="IPR051952">
    <property type="entry name" value="Golgi-autophagy_related"/>
</dbReference>
<organism evidence="9 10">
    <name type="scientific">Lachancea dasiensis</name>
    <dbReference type="NCBI Taxonomy" id="1072105"/>
    <lineage>
        <taxon>Eukaryota</taxon>
        <taxon>Fungi</taxon>
        <taxon>Dikarya</taxon>
        <taxon>Ascomycota</taxon>
        <taxon>Saccharomycotina</taxon>
        <taxon>Saccharomycetes</taxon>
        <taxon>Saccharomycetales</taxon>
        <taxon>Saccharomycetaceae</taxon>
        <taxon>Lachancea</taxon>
    </lineage>
</organism>
<proteinExistence type="predicted"/>
<evidence type="ECO:0000313" key="9">
    <source>
        <dbReference type="EMBL" id="SCU98280.1"/>
    </source>
</evidence>